<evidence type="ECO:0000256" key="5">
    <source>
        <dbReference type="SAM" id="Phobius"/>
    </source>
</evidence>
<evidence type="ECO:0000313" key="7">
    <source>
        <dbReference type="EMBL" id="PWJ75731.1"/>
    </source>
</evidence>
<dbReference type="SUPFAM" id="SSF50156">
    <property type="entry name" value="PDZ domain-like"/>
    <property type="match status" value="1"/>
</dbReference>
<evidence type="ECO:0000313" key="8">
    <source>
        <dbReference type="Proteomes" id="UP000245412"/>
    </source>
</evidence>
<dbReference type="PROSITE" id="PS50106">
    <property type="entry name" value="PDZ"/>
    <property type="match status" value="1"/>
</dbReference>
<reference evidence="7 8" key="1">
    <citation type="submission" date="2018-05" db="EMBL/GenBank/DDBJ databases">
        <authorList>
            <person name="Goeker M."/>
            <person name="Huntemann M."/>
            <person name="Clum A."/>
            <person name="Pillay M."/>
            <person name="Palaniappan K."/>
            <person name="Varghese N."/>
            <person name="Mikhailova N."/>
            <person name="Stamatis D."/>
            <person name="Reddy T."/>
            <person name="Daum C."/>
            <person name="Shapiro N."/>
            <person name="Ivanova N."/>
            <person name="Kyrpides N."/>
            <person name="Woyke T."/>
        </authorList>
    </citation>
    <scope>NUCLEOTIDE SEQUENCE [LARGE SCALE GENOMIC DNA]</scope>
    <source>
        <strain evidence="7 8">DSM 26524</strain>
    </source>
</reference>
<dbReference type="SUPFAM" id="SSF50494">
    <property type="entry name" value="Trypsin-like serine proteases"/>
    <property type="match status" value="1"/>
</dbReference>
<keyword evidence="5" id="KW-1133">Transmembrane helix</keyword>
<evidence type="ECO:0000256" key="1">
    <source>
        <dbReference type="ARBA" id="ARBA00010541"/>
    </source>
</evidence>
<dbReference type="SMART" id="SM00228">
    <property type="entry name" value="PDZ"/>
    <property type="match status" value="1"/>
</dbReference>
<keyword evidence="2 7" id="KW-0645">Protease</keyword>
<comment type="similarity">
    <text evidence="1">Belongs to the peptidase S1C family.</text>
</comment>
<dbReference type="Gene3D" id="2.40.10.10">
    <property type="entry name" value="Trypsin-like serine proteases"/>
    <property type="match status" value="2"/>
</dbReference>
<dbReference type="GO" id="GO:0004252">
    <property type="term" value="F:serine-type endopeptidase activity"/>
    <property type="evidence" value="ECO:0007669"/>
    <property type="project" value="InterPro"/>
</dbReference>
<dbReference type="PANTHER" id="PTHR22939">
    <property type="entry name" value="SERINE PROTEASE FAMILY S1C HTRA-RELATED"/>
    <property type="match status" value="1"/>
</dbReference>
<comment type="caution">
    <text evidence="7">The sequence shown here is derived from an EMBL/GenBank/DDBJ whole genome shotgun (WGS) entry which is preliminary data.</text>
</comment>
<feature type="compositionally biased region" description="Basic and acidic residues" evidence="4">
    <location>
        <begin position="169"/>
        <end position="193"/>
    </location>
</feature>
<dbReference type="RefSeq" id="WP_109626644.1">
    <property type="nucleotide sequence ID" value="NZ_JANKBI010000004.1"/>
</dbReference>
<dbReference type="InterPro" id="IPR043504">
    <property type="entry name" value="Peptidase_S1_PA_chymotrypsin"/>
</dbReference>
<dbReference type="EMBL" id="QGGY01000006">
    <property type="protein sequence ID" value="PWJ75731.1"/>
    <property type="molecule type" value="Genomic_DNA"/>
</dbReference>
<dbReference type="AlphaFoldDB" id="A0AB73T511"/>
<dbReference type="PRINTS" id="PR00834">
    <property type="entry name" value="PROTEASES2C"/>
</dbReference>
<keyword evidence="3" id="KW-0378">Hydrolase</keyword>
<dbReference type="InterPro" id="IPR036034">
    <property type="entry name" value="PDZ_sf"/>
</dbReference>
<dbReference type="InterPro" id="IPR001940">
    <property type="entry name" value="Peptidase_S1C"/>
</dbReference>
<dbReference type="Pfam" id="PF17820">
    <property type="entry name" value="PDZ_6"/>
    <property type="match status" value="1"/>
</dbReference>
<keyword evidence="5" id="KW-0472">Membrane</keyword>
<dbReference type="Proteomes" id="UP000245412">
    <property type="component" value="Unassembled WGS sequence"/>
</dbReference>
<evidence type="ECO:0000259" key="6">
    <source>
        <dbReference type="PROSITE" id="PS50106"/>
    </source>
</evidence>
<dbReference type="PANTHER" id="PTHR22939:SF129">
    <property type="entry name" value="SERINE PROTEASE HTRA2, MITOCHONDRIAL"/>
    <property type="match status" value="1"/>
</dbReference>
<evidence type="ECO:0000256" key="2">
    <source>
        <dbReference type="ARBA" id="ARBA00022670"/>
    </source>
</evidence>
<dbReference type="InterPro" id="IPR009003">
    <property type="entry name" value="Peptidase_S1_PA"/>
</dbReference>
<dbReference type="GO" id="GO:0006508">
    <property type="term" value="P:proteolysis"/>
    <property type="evidence" value="ECO:0007669"/>
    <property type="project" value="UniProtKB-KW"/>
</dbReference>
<dbReference type="CDD" id="cd06779">
    <property type="entry name" value="cpPDZ_Deg_HtrA-like"/>
    <property type="match status" value="1"/>
</dbReference>
<name>A0AB73T511_9FIRM</name>
<dbReference type="InterPro" id="IPR001478">
    <property type="entry name" value="PDZ"/>
</dbReference>
<feature type="region of interest" description="Disordered" evidence="4">
    <location>
        <begin position="72"/>
        <end position="223"/>
    </location>
</feature>
<feature type="compositionally biased region" description="Polar residues" evidence="4">
    <location>
        <begin position="204"/>
        <end position="213"/>
    </location>
</feature>
<feature type="domain" description="PDZ" evidence="6">
    <location>
        <begin position="438"/>
        <end position="527"/>
    </location>
</feature>
<feature type="transmembrane region" description="Helical" evidence="5">
    <location>
        <begin position="26"/>
        <end position="51"/>
    </location>
</feature>
<proteinExistence type="inferred from homology"/>
<keyword evidence="5" id="KW-0812">Transmembrane</keyword>
<accession>A0AB73T511</accession>
<evidence type="ECO:0000256" key="3">
    <source>
        <dbReference type="ARBA" id="ARBA00022801"/>
    </source>
</evidence>
<dbReference type="Gene3D" id="2.30.42.10">
    <property type="match status" value="1"/>
</dbReference>
<feature type="compositionally biased region" description="Acidic residues" evidence="4">
    <location>
        <begin position="73"/>
        <end position="83"/>
    </location>
</feature>
<organism evidence="7 8">
    <name type="scientific">Murimonas intestini</name>
    <dbReference type="NCBI Taxonomy" id="1337051"/>
    <lineage>
        <taxon>Bacteria</taxon>
        <taxon>Bacillati</taxon>
        <taxon>Bacillota</taxon>
        <taxon>Clostridia</taxon>
        <taxon>Lachnospirales</taxon>
        <taxon>Lachnospiraceae</taxon>
        <taxon>Murimonas</taxon>
    </lineage>
</organism>
<dbReference type="Pfam" id="PF13365">
    <property type="entry name" value="Trypsin_2"/>
    <property type="match status" value="1"/>
</dbReference>
<feature type="compositionally biased region" description="Polar residues" evidence="4">
    <location>
        <begin position="94"/>
        <end position="104"/>
    </location>
</feature>
<keyword evidence="8" id="KW-1185">Reference proteome</keyword>
<evidence type="ECO:0000256" key="4">
    <source>
        <dbReference type="SAM" id="MobiDB-lite"/>
    </source>
</evidence>
<sequence length="545" mass="58729">MAKQEKKEFDFINEQIKTRPFYKKKWFARMMTGIGCAVVFGGVAGVTFAIVKPWAEKQFGNPEPQTQIVILPEESESETESAAETESALKTESMPETENMSETESAPVKEGAPETESASVTEKGTAGPPEDVSETTVPRTEHSAEPTTKQAESESPAGDDDTEPAVNKAETEQTSKETKTEPPAKETEPESKAPAETSGAAGTHGQTENTESGGEQEEPEKKGMEIEDYKMLYGKLAEVAGEASKSVVTVTGLQENANLFDDVYGSDIQSSGLIVATTGLNIYILTEWRTLDGSSKTLVTFPDGCTAEAVLQKRDPETGLAIVRVAFSALPADMKSEIKIAELGSSQNISKGDPVIAVGSPLGYSNSIAFGMVTSMTETPAVDCCYNVITTDMIGSSNGSGIILDLDGKIIGIISQDFYKENEQITVSGICISELRWLIETLSNDSEIQYLGIVGKEVTDSVAKELDMPKGLYVKSVEVDSPAMYCGIRTADVITAIQGTDIENMDDYVEVLRRHKSEDVLKITLMRQGPDGYVEMTKDITVGAR</sequence>
<protein>
    <submittedName>
        <fullName evidence="7">Serine protease Do</fullName>
    </submittedName>
</protein>
<dbReference type="InterPro" id="IPR041489">
    <property type="entry name" value="PDZ_6"/>
</dbReference>
<gene>
    <name evidence="7" type="ORF">C7383_106301</name>
</gene>